<dbReference type="PANTHER" id="PTHR11601">
    <property type="entry name" value="CYSTEINE DESULFURYLASE FAMILY MEMBER"/>
    <property type="match status" value="1"/>
</dbReference>
<dbReference type="PANTHER" id="PTHR11601:SF50">
    <property type="entry name" value="CYSTEINE DESULFURASE ISCS 2-RELATED"/>
    <property type="match status" value="1"/>
</dbReference>
<dbReference type="Gene3D" id="3.40.640.10">
    <property type="entry name" value="Type I PLP-dependent aspartate aminotransferase-like (Major domain)"/>
    <property type="match status" value="1"/>
</dbReference>
<protein>
    <submittedName>
        <fullName evidence="4">Cysteine desulfurase</fullName>
    </submittedName>
</protein>
<evidence type="ECO:0000313" key="5">
    <source>
        <dbReference type="Proteomes" id="UP000823914"/>
    </source>
</evidence>
<comment type="cofactor">
    <cofactor evidence="1">
        <name>pyridoxal 5'-phosphate</name>
        <dbReference type="ChEBI" id="CHEBI:597326"/>
    </cofactor>
</comment>
<name>A0A9E2L3N8_9SPIR</name>
<dbReference type="InterPro" id="IPR016454">
    <property type="entry name" value="Cysteine_dSase"/>
</dbReference>
<proteinExistence type="predicted"/>
<dbReference type="SUPFAM" id="SSF53383">
    <property type="entry name" value="PLP-dependent transferases"/>
    <property type="match status" value="1"/>
</dbReference>
<dbReference type="InterPro" id="IPR015422">
    <property type="entry name" value="PyrdxlP-dep_Trfase_small"/>
</dbReference>
<dbReference type="EMBL" id="JAHLFV010000242">
    <property type="protein sequence ID" value="MBU3851002.1"/>
    <property type="molecule type" value="Genomic_DNA"/>
</dbReference>
<dbReference type="Gene3D" id="1.10.260.50">
    <property type="match status" value="1"/>
</dbReference>
<dbReference type="Gene3D" id="3.90.1150.10">
    <property type="entry name" value="Aspartate Aminotransferase, domain 1"/>
    <property type="match status" value="1"/>
</dbReference>
<dbReference type="PIRSF" id="PIRSF005572">
    <property type="entry name" value="NifS"/>
    <property type="match status" value="1"/>
</dbReference>
<dbReference type="InterPro" id="IPR015424">
    <property type="entry name" value="PyrdxlP-dep_Trfase"/>
</dbReference>
<keyword evidence="2" id="KW-0663">Pyridoxal phosphate</keyword>
<gene>
    <name evidence="4" type="ORF">IAA16_10580</name>
</gene>
<feature type="domain" description="Aminotransferase class V" evidence="3">
    <location>
        <begin position="301"/>
        <end position="399"/>
    </location>
</feature>
<evidence type="ECO:0000256" key="1">
    <source>
        <dbReference type="ARBA" id="ARBA00001933"/>
    </source>
</evidence>
<evidence type="ECO:0000256" key="2">
    <source>
        <dbReference type="ARBA" id="ARBA00022898"/>
    </source>
</evidence>
<organism evidence="4 5">
    <name type="scientific">Candidatus Treponema excrementipullorum</name>
    <dbReference type="NCBI Taxonomy" id="2838768"/>
    <lineage>
        <taxon>Bacteria</taxon>
        <taxon>Pseudomonadati</taxon>
        <taxon>Spirochaetota</taxon>
        <taxon>Spirochaetia</taxon>
        <taxon>Spirochaetales</taxon>
        <taxon>Treponemataceae</taxon>
        <taxon>Treponema</taxon>
    </lineage>
</organism>
<reference evidence="4" key="2">
    <citation type="submission" date="2021-04" db="EMBL/GenBank/DDBJ databases">
        <authorList>
            <person name="Gilroy R."/>
        </authorList>
    </citation>
    <scope>NUCLEOTIDE SEQUENCE</scope>
    <source>
        <strain evidence="4">Gambia15-2214</strain>
    </source>
</reference>
<evidence type="ECO:0000313" key="4">
    <source>
        <dbReference type="EMBL" id="MBU3851002.1"/>
    </source>
</evidence>
<sequence>MKTTKDLYFDWAATAPVDEDICREATEVALTYYGNPSSEHLQGSESKKILEEARERCATTLGVNAGTLYFTSGGTESDHIPLLALLQRPAPGTVIISAIEHPAIREQAHMLKHQGWKVLEAKPNSQGIVSPQTIENLLTDDTVLVCLMAVNNEIGTLQPIYQVANMLKDKVKITGKRRVKLHVDCVQAAGKVPLCLNYPGIDSAAFSAHKIGGPRGVGLLYLAQKQEVYVRGGGQEGGIRSGTENIAGAWALSRCMEKYYIAGEFSKNGTKNNDTASRFEIKKPTPIQSATYERYLRQQSYTADFINTLKNMGATLIPERTSEDFSPWIVQAAFKGLPGQVLVRALSEKGIAISTGSACSSRKISRPVLEAMGIDKELASRGVRFSFGFSTTKESMETLVQELREITKLFA</sequence>
<reference evidence="4" key="1">
    <citation type="journal article" date="2021" name="PeerJ">
        <title>Extensive microbial diversity within the chicken gut microbiome revealed by metagenomics and culture.</title>
        <authorList>
            <person name="Gilroy R."/>
            <person name="Ravi A."/>
            <person name="Getino M."/>
            <person name="Pursley I."/>
            <person name="Horton D.L."/>
            <person name="Alikhan N.F."/>
            <person name="Baker D."/>
            <person name="Gharbi K."/>
            <person name="Hall N."/>
            <person name="Watson M."/>
            <person name="Adriaenssens E.M."/>
            <person name="Foster-Nyarko E."/>
            <person name="Jarju S."/>
            <person name="Secka A."/>
            <person name="Antonio M."/>
            <person name="Oren A."/>
            <person name="Chaudhuri R.R."/>
            <person name="La Ragione R."/>
            <person name="Hildebrand F."/>
            <person name="Pallen M.J."/>
        </authorList>
    </citation>
    <scope>NUCLEOTIDE SEQUENCE</scope>
    <source>
        <strain evidence="4">Gambia15-2214</strain>
    </source>
</reference>
<dbReference type="InterPro" id="IPR000192">
    <property type="entry name" value="Aminotrans_V_dom"/>
</dbReference>
<dbReference type="InterPro" id="IPR015421">
    <property type="entry name" value="PyrdxlP-dep_Trfase_major"/>
</dbReference>
<accession>A0A9E2L3N8</accession>
<comment type="caution">
    <text evidence="4">The sequence shown here is derived from an EMBL/GenBank/DDBJ whole genome shotgun (WGS) entry which is preliminary data.</text>
</comment>
<dbReference type="Pfam" id="PF00266">
    <property type="entry name" value="Aminotran_5"/>
    <property type="match status" value="2"/>
</dbReference>
<dbReference type="Proteomes" id="UP000823914">
    <property type="component" value="Unassembled WGS sequence"/>
</dbReference>
<feature type="domain" description="Aminotransferase class V" evidence="3">
    <location>
        <begin position="8"/>
        <end position="257"/>
    </location>
</feature>
<evidence type="ECO:0000259" key="3">
    <source>
        <dbReference type="Pfam" id="PF00266"/>
    </source>
</evidence>
<dbReference type="AlphaFoldDB" id="A0A9E2L3N8"/>